<gene>
    <name evidence="9" type="ORF">HannXRQ_Chr11g0347121</name>
    <name evidence="8" type="ORF">HanXRQr2_Chr11g0511631</name>
</gene>
<reference evidence="8" key="3">
    <citation type="submission" date="2020-06" db="EMBL/GenBank/DDBJ databases">
        <title>Helianthus annuus Genome sequencing and assembly Release 2.</title>
        <authorList>
            <person name="Gouzy J."/>
            <person name="Langlade N."/>
            <person name="Munos S."/>
        </authorList>
    </citation>
    <scope>NUCLEOTIDE SEQUENCE</scope>
    <source>
        <tissue evidence="8">Leaves</tissue>
    </source>
</reference>
<dbReference type="Gramene" id="mRNA:HanXRQr2_Chr11g0511631">
    <property type="protein sequence ID" value="CDS:HanXRQr2_Chr11g0511631.1"/>
    <property type="gene ID" value="HanXRQr2_Chr11g0511631"/>
</dbReference>
<dbReference type="InParanoid" id="A0A251TEB4"/>
<keyword evidence="3 8" id="KW-0808">Transferase</keyword>
<dbReference type="PANTHER" id="PTHR45800:SF24">
    <property type="entry name" value="PHOSPHATIDYLINOSITOL 4-KINASE GAMMA 4"/>
    <property type="match status" value="1"/>
</dbReference>
<feature type="domain" description="PI3K/PI4K catalytic" evidence="7">
    <location>
        <begin position="9"/>
        <end position="122"/>
    </location>
</feature>
<evidence type="ECO:0000256" key="6">
    <source>
        <dbReference type="ARBA" id="ARBA00022840"/>
    </source>
</evidence>
<evidence type="ECO:0000256" key="1">
    <source>
        <dbReference type="ARBA" id="ARBA00008941"/>
    </source>
</evidence>
<dbReference type="EMBL" id="MNCJ02000326">
    <property type="protein sequence ID" value="KAF5783764.1"/>
    <property type="molecule type" value="Genomic_DNA"/>
</dbReference>
<organism evidence="9 10">
    <name type="scientific">Helianthus annuus</name>
    <name type="common">Common sunflower</name>
    <dbReference type="NCBI Taxonomy" id="4232"/>
    <lineage>
        <taxon>Eukaryota</taxon>
        <taxon>Viridiplantae</taxon>
        <taxon>Streptophyta</taxon>
        <taxon>Embryophyta</taxon>
        <taxon>Tracheophyta</taxon>
        <taxon>Spermatophyta</taxon>
        <taxon>Magnoliopsida</taxon>
        <taxon>eudicotyledons</taxon>
        <taxon>Gunneridae</taxon>
        <taxon>Pentapetalae</taxon>
        <taxon>asterids</taxon>
        <taxon>campanulids</taxon>
        <taxon>Asterales</taxon>
        <taxon>Asteraceae</taxon>
        <taxon>Asteroideae</taxon>
        <taxon>Heliantheae alliance</taxon>
        <taxon>Heliantheae</taxon>
        <taxon>Helianthus</taxon>
    </lineage>
</organism>
<dbReference type="GO" id="GO:0005524">
    <property type="term" value="F:ATP binding"/>
    <property type="evidence" value="ECO:0007669"/>
    <property type="project" value="UniProtKB-KW"/>
</dbReference>
<evidence type="ECO:0000256" key="3">
    <source>
        <dbReference type="ARBA" id="ARBA00022679"/>
    </source>
</evidence>
<dbReference type="InterPro" id="IPR000403">
    <property type="entry name" value="PI3/4_kinase_cat_dom"/>
</dbReference>
<dbReference type="InterPro" id="IPR044571">
    <property type="entry name" value="P4KG1-8"/>
</dbReference>
<protein>
    <recommendedName>
        <fullName evidence="2">1-phosphatidylinositol 4-kinase</fullName>
        <ecNumber evidence="2">2.7.1.67</ecNumber>
    </recommendedName>
</protein>
<dbReference type="AlphaFoldDB" id="A0A251TEB4"/>
<keyword evidence="6" id="KW-0067">ATP-binding</keyword>
<accession>A0A251TEB4</accession>
<name>A0A251TEB4_HELAN</name>
<keyword evidence="4" id="KW-0547">Nucleotide-binding</keyword>
<dbReference type="EC" id="2.7.1.67" evidence="2"/>
<evidence type="ECO:0000313" key="10">
    <source>
        <dbReference type="Proteomes" id="UP000215914"/>
    </source>
</evidence>
<dbReference type="Pfam" id="PF00454">
    <property type="entry name" value="PI3_PI4_kinase"/>
    <property type="match status" value="1"/>
</dbReference>
<sequence length="133" mass="14493">MMDASGSKYLSVFKPIDEELMAVNNPRGLPLSTDGEGLKKGTTVGEGALREVAASILDHPKGERRVVSGLHKGFNHPDGVKEKIGSLQMFMENNGSCEDMGPSSFPVDEVQKISVLNIRMANILQLCNHIKER</sequence>
<evidence type="ECO:0000256" key="2">
    <source>
        <dbReference type="ARBA" id="ARBA00012169"/>
    </source>
</evidence>
<evidence type="ECO:0000313" key="9">
    <source>
        <dbReference type="EMBL" id="OTG08926.1"/>
    </source>
</evidence>
<evidence type="ECO:0000256" key="4">
    <source>
        <dbReference type="ARBA" id="ARBA00022741"/>
    </source>
</evidence>
<dbReference type="Proteomes" id="UP000215914">
    <property type="component" value="Chromosome 11"/>
</dbReference>
<dbReference type="GO" id="GO:0004430">
    <property type="term" value="F:1-phosphatidylinositol 4-kinase activity"/>
    <property type="evidence" value="ECO:0007669"/>
    <property type="project" value="UniProtKB-EC"/>
</dbReference>
<proteinExistence type="inferred from homology"/>
<dbReference type="STRING" id="4232.A0A251TEB4"/>
<reference evidence="8 10" key="1">
    <citation type="journal article" date="2017" name="Nature">
        <title>The sunflower genome provides insights into oil metabolism, flowering and Asterid evolution.</title>
        <authorList>
            <person name="Badouin H."/>
            <person name="Gouzy J."/>
            <person name="Grassa C.J."/>
            <person name="Murat F."/>
            <person name="Staton S.E."/>
            <person name="Cottret L."/>
            <person name="Lelandais-Briere C."/>
            <person name="Owens G.L."/>
            <person name="Carrere S."/>
            <person name="Mayjonade B."/>
            <person name="Legrand L."/>
            <person name="Gill N."/>
            <person name="Kane N.C."/>
            <person name="Bowers J.E."/>
            <person name="Hubner S."/>
            <person name="Bellec A."/>
            <person name="Berard A."/>
            <person name="Berges H."/>
            <person name="Blanchet N."/>
            <person name="Boniface M.C."/>
            <person name="Brunel D."/>
            <person name="Catrice O."/>
            <person name="Chaidir N."/>
            <person name="Claudel C."/>
            <person name="Donnadieu C."/>
            <person name="Faraut T."/>
            <person name="Fievet G."/>
            <person name="Helmstetter N."/>
            <person name="King M."/>
            <person name="Knapp S.J."/>
            <person name="Lai Z."/>
            <person name="Le Paslier M.C."/>
            <person name="Lippi Y."/>
            <person name="Lorenzon L."/>
            <person name="Mandel J.R."/>
            <person name="Marage G."/>
            <person name="Marchand G."/>
            <person name="Marquand E."/>
            <person name="Bret-Mestries E."/>
            <person name="Morien E."/>
            <person name="Nambeesan S."/>
            <person name="Nguyen T."/>
            <person name="Pegot-Espagnet P."/>
            <person name="Pouilly N."/>
            <person name="Raftis F."/>
            <person name="Sallet E."/>
            <person name="Schiex T."/>
            <person name="Thomas J."/>
            <person name="Vandecasteele C."/>
            <person name="Vares D."/>
            <person name="Vear F."/>
            <person name="Vautrin S."/>
            <person name="Crespi M."/>
            <person name="Mangin B."/>
            <person name="Burke J.M."/>
            <person name="Salse J."/>
            <person name="Munos S."/>
            <person name="Vincourt P."/>
            <person name="Rieseberg L.H."/>
            <person name="Langlade N.B."/>
        </authorList>
    </citation>
    <scope>NUCLEOTIDE SEQUENCE [LARGE SCALE GENOMIC DNA]</scope>
    <source>
        <strain evidence="10">cv. SF193</strain>
        <tissue evidence="8">Leaves</tissue>
    </source>
</reference>
<reference evidence="9" key="2">
    <citation type="submission" date="2017-02" db="EMBL/GenBank/DDBJ databases">
        <title>Sunflower complete genome.</title>
        <authorList>
            <person name="Langlade N."/>
            <person name="Munos S."/>
        </authorList>
    </citation>
    <scope>NUCLEOTIDE SEQUENCE [LARGE SCALE GENOMIC DNA]</scope>
    <source>
        <tissue evidence="9">Leaves</tissue>
    </source>
</reference>
<keyword evidence="10" id="KW-1185">Reference proteome</keyword>
<dbReference type="EMBL" id="CM007900">
    <property type="protein sequence ID" value="OTG08926.1"/>
    <property type="molecule type" value="Genomic_DNA"/>
</dbReference>
<evidence type="ECO:0000313" key="8">
    <source>
        <dbReference type="EMBL" id="KAF5783764.1"/>
    </source>
</evidence>
<evidence type="ECO:0000256" key="5">
    <source>
        <dbReference type="ARBA" id="ARBA00022777"/>
    </source>
</evidence>
<dbReference type="PANTHER" id="PTHR45800">
    <property type="entry name" value="PHOSPHATIDYLINOSITOL 4-KINASE GAMMA"/>
    <property type="match status" value="1"/>
</dbReference>
<evidence type="ECO:0000259" key="7">
    <source>
        <dbReference type="Pfam" id="PF00454"/>
    </source>
</evidence>
<keyword evidence="5 9" id="KW-0418">Kinase</keyword>
<comment type="similarity">
    <text evidence="1">Belongs to the PI3/PI4-kinase family. Type II PI4K subfamily.</text>
</comment>